<dbReference type="Proteomes" id="UP001165586">
    <property type="component" value="Unassembled WGS sequence"/>
</dbReference>
<dbReference type="RefSeq" id="WP_259542571.1">
    <property type="nucleotide sequence ID" value="NZ_JANLCJ010000051.1"/>
</dbReference>
<accession>A0ABT2H9H0</accession>
<keyword evidence="2" id="KW-1185">Reference proteome</keyword>
<comment type="caution">
    <text evidence="1">The sequence shown here is derived from an EMBL/GenBank/DDBJ whole genome shotgun (WGS) entry which is preliminary data.</text>
</comment>
<sequence>ALMEGGHISFLLDELKKDIALSIIRTEFEQNAKREELYALTKAIDALDVKLQECVNTYDQIQESE</sequence>
<evidence type="ECO:0000313" key="1">
    <source>
        <dbReference type="EMBL" id="MCS5736541.1"/>
    </source>
</evidence>
<evidence type="ECO:0000313" key="2">
    <source>
        <dbReference type="Proteomes" id="UP001165586"/>
    </source>
</evidence>
<feature type="non-terminal residue" evidence="1">
    <location>
        <position position="1"/>
    </location>
</feature>
<organism evidence="1 2">
    <name type="scientific">Herbiconiux daphne</name>
    <dbReference type="NCBI Taxonomy" id="2970914"/>
    <lineage>
        <taxon>Bacteria</taxon>
        <taxon>Bacillati</taxon>
        <taxon>Actinomycetota</taxon>
        <taxon>Actinomycetes</taxon>
        <taxon>Micrococcales</taxon>
        <taxon>Microbacteriaceae</taxon>
        <taxon>Herbiconiux</taxon>
    </lineage>
</organism>
<dbReference type="EMBL" id="JANLCJ010000051">
    <property type="protein sequence ID" value="MCS5736541.1"/>
    <property type="molecule type" value="Genomic_DNA"/>
</dbReference>
<protein>
    <submittedName>
        <fullName evidence="1">Uncharacterized protein</fullName>
    </submittedName>
</protein>
<name>A0ABT2H9H0_9MICO</name>
<reference evidence="1" key="1">
    <citation type="submission" date="2022-08" db="EMBL/GenBank/DDBJ databases">
        <authorList>
            <person name="Deng Y."/>
            <person name="Han X.-F."/>
            <person name="Zhang Y.-Q."/>
        </authorList>
    </citation>
    <scope>NUCLEOTIDE SEQUENCE</scope>
    <source>
        <strain evidence="1">CPCC 203386</strain>
    </source>
</reference>
<gene>
    <name evidence="1" type="ORF">N1032_22675</name>
</gene>
<proteinExistence type="predicted"/>